<dbReference type="EMBL" id="CP014500">
    <property type="protein sequence ID" value="ANB11497.1"/>
    <property type="molecule type" value="Genomic_DNA"/>
</dbReference>
<evidence type="ECO:0000259" key="2">
    <source>
        <dbReference type="Pfam" id="PF16209"/>
    </source>
</evidence>
<feature type="region of interest" description="Disordered" evidence="1">
    <location>
        <begin position="213"/>
        <end position="249"/>
    </location>
</feature>
<organism evidence="3 4">
    <name type="scientific">Sugiyamaella lignohabitans</name>
    <dbReference type="NCBI Taxonomy" id="796027"/>
    <lineage>
        <taxon>Eukaryota</taxon>
        <taxon>Fungi</taxon>
        <taxon>Dikarya</taxon>
        <taxon>Ascomycota</taxon>
        <taxon>Saccharomycotina</taxon>
        <taxon>Dipodascomycetes</taxon>
        <taxon>Dipodascales</taxon>
        <taxon>Trichomonascaceae</taxon>
        <taxon>Sugiyamaella</taxon>
    </lineage>
</organism>
<feature type="compositionally biased region" description="Basic and acidic residues" evidence="1">
    <location>
        <begin position="1"/>
        <end position="13"/>
    </location>
</feature>
<feature type="domain" description="P-type ATPase N-terminal" evidence="2">
    <location>
        <begin position="317"/>
        <end position="350"/>
    </location>
</feature>
<dbReference type="RefSeq" id="XP_018733974.1">
    <property type="nucleotide sequence ID" value="XM_018881379.1"/>
</dbReference>
<evidence type="ECO:0000313" key="3">
    <source>
        <dbReference type="EMBL" id="ANB11497.1"/>
    </source>
</evidence>
<feature type="region of interest" description="Disordered" evidence="1">
    <location>
        <begin position="290"/>
        <end position="318"/>
    </location>
</feature>
<dbReference type="InterPro" id="IPR032631">
    <property type="entry name" value="P-type_ATPase_N"/>
</dbReference>
<dbReference type="KEGG" id="slb:AWJ20_4312"/>
<dbReference type="AlphaFoldDB" id="A0A161HHB6"/>
<feature type="region of interest" description="Disordered" evidence="1">
    <location>
        <begin position="1"/>
        <end position="83"/>
    </location>
</feature>
<reference evidence="3 4" key="1">
    <citation type="submission" date="2016-02" db="EMBL/GenBank/DDBJ databases">
        <title>Complete genome sequence and transcriptome regulation of the pentose utilising yeast Sugiyamaella lignohabitans.</title>
        <authorList>
            <person name="Bellasio M."/>
            <person name="Peymann A."/>
            <person name="Valli M."/>
            <person name="Sipitzky M."/>
            <person name="Graf A."/>
            <person name="Sauer M."/>
            <person name="Marx H."/>
            <person name="Mattanovich D."/>
        </authorList>
    </citation>
    <scope>NUCLEOTIDE SEQUENCE [LARGE SCALE GENOMIC DNA]</scope>
    <source>
        <strain evidence="3 4">CBS 10342</strain>
    </source>
</reference>
<protein>
    <submittedName>
        <fullName evidence="3">Aminophospholipid-translocating P4-type ATPase DNF3</fullName>
    </submittedName>
</protein>
<gene>
    <name evidence="3" type="primary">DNF3</name>
    <name evidence="3" type="ORF">AWJ20_4312</name>
</gene>
<dbReference type="GeneID" id="30036431"/>
<proteinExistence type="predicted"/>
<sequence length="350" mass="38160">MPEYQRDHSHDGADPPGRPHGQNQNQNERPPSFGASRNSSSPLASSAGDASDGISALPSSNSRPQQQQQTGSEPIARRARGYSLRSQLFAKSMMAATKDTLSFSSSSQPKPVDSGVGAGPGTSHLDAGSNSEDPGMELTESFHTGNNQNNPFSIGNANNNLANNNNSSNRDESYADRPPSIELLQLDDNNNSSNNNSNNNMLLHPTAFHRHVHSTTSSNINDDSGLIKKKHGNNSVNASSSDLLPNYSSWARNKGTRRFNRMFSGSPTLKRKGLAWFTSAREFVLNKKKMPESTGGRGIPIQVKPRNTPPLIDDRTNKPHCDNNITSSIYTPYNFLPRQIIFQFSKLANV</sequence>
<name>A0A161HHB6_9ASCO</name>
<feature type="compositionally biased region" description="Low complexity" evidence="1">
    <location>
        <begin position="156"/>
        <end position="168"/>
    </location>
</feature>
<dbReference type="Proteomes" id="UP000189580">
    <property type="component" value="Chromosome c"/>
</dbReference>
<evidence type="ECO:0000313" key="4">
    <source>
        <dbReference type="Proteomes" id="UP000189580"/>
    </source>
</evidence>
<feature type="compositionally biased region" description="Polar residues" evidence="1">
    <location>
        <begin position="233"/>
        <end position="249"/>
    </location>
</feature>
<feature type="compositionally biased region" description="Low complexity" evidence="1">
    <location>
        <begin position="34"/>
        <end position="56"/>
    </location>
</feature>
<feature type="compositionally biased region" description="Polar residues" evidence="1">
    <location>
        <begin position="100"/>
        <end position="109"/>
    </location>
</feature>
<dbReference type="Pfam" id="PF16209">
    <property type="entry name" value="PhoLip_ATPase_N"/>
    <property type="match status" value="1"/>
</dbReference>
<keyword evidence="4" id="KW-1185">Reference proteome</keyword>
<dbReference type="OrthoDB" id="377733at2759"/>
<feature type="region of interest" description="Disordered" evidence="1">
    <location>
        <begin position="100"/>
        <end position="175"/>
    </location>
</feature>
<feature type="compositionally biased region" description="Polar residues" evidence="1">
    <location>
        <begin position="141"/>
        <end position="155"/>
    </location>
</feature>
<accession>A0A161HHB6</accession>
<evidence type="ECO:0000256" key="1">
    <source>
        <dbReference type="SAM" id="MobiDB-lite"/>
    </source>
</evidence>